<organism evidence="3">
    <name type="scientific">Eremomyces bilateralis CBS 781.70</name>
    <dbReference type="NCBI Taxonomy" id="1392243"/>
    <lineage>
        <taxon>Eukaryota</taxon>
        <taxon>Fungi</taxon>
        <taxon>Dikarya</taxon>
        <taxon>Ascomycota</taxon>
        <taxon>Pezizomycotina</taxon>
        <taxon>Dothideomycetes</taxon>
        <taxon>Dothideomycetes incertae sedis</taxon>
        <taxon>Eremomycetales</taxon>
        <taxon>Eremomycetaceae</taxon>
        <taxon>Eremomyces</taxon>
    </lineage>
</organism>
<name>A0A6G1G212_9PEZI</name>
<keyword evidence="2" id="KW-0472">Membrane</keyword>
<evidence type="ECO:0000313" key="4">
    <source>
        <dbReference type="Proteomes" id="UP000504638"/>
    </source>
</evidence>
<dbReference type="PANTHER" id="PTHR43313:SF1">
    <property type="entry name" value="3BETA-HYDROXYSTEROID DEHYDROGENASE DHS-16"/>
    <property type="match status" value="1"/>
</dbReference>
<accession>A0A6G1G212</accession>
<evidence type="ECO:0000256" key="1">
    <source>
        <dbReference type="SAM" id="MobiDB-lite"/>
    </source>
</evidence>
<dbReference type="Proteomes" id="UP000504638">
    <property type="component" value="Unplaced"/>
</dbReference>
<dbReference type="SUPFAM" id="SSF51735">
    <property type="entry name" value="NAD(P)-binding Rossmann-fold domains"/>
    <property type="match status" value="1"/>
</dbReference>
<dbReference type="OrthoDB" id="5308060at2759"/>
<feature type="region of interest" description="Disordered" evidence="1">
    <location>
        <begin position="313"/>
        <end position="344"/>
    </location>
</feature>
<keyword evidence="4" id="KW-1185">Reference proteome</keyword>
<evidence type="ECO:0000313" key="5">
    <source>
        <dbReference type="RefSeq" id="XP_033533778.1"/>
    </source>
</evidence>
<dbReference type="InterPro" id="IPR036291">
    <property type="entry name" value="NAD(P)-bd_dom_sf"/>
</dbReference>
<keyword evidence="2" id="KW-1133">Transmembrane helix</keyword>
<gene>
    <name evidence="3 5" type="ORF">P152DRAFT_482203</name>
</gene>
<evidence type="ECO:0000313" key="3">
    <source>
        <dbReference type="EMBL" id="KAF1812147.1"/>
    </source>
</evidence>
<evidence type="ECO:0000256" key="2">
    <source>
        <dbReference type="SAM" id="Phobius"/>
    </source>
</evidence>
<dbReference type="AlphaFoldDB" id="A0A6G1G212"/>
<dbReference type="InterPro" id="IPR013952">
    <property type="entry name" value="DUF1776_fun"/>
</dbReference>
<dbReference type="EMBL" id="ML975158">
    <property type="protein sequence ID" value="KAF1812147.1"/>
    <property type="molecule type" value="Genomic_DNA"/>
</dbReference>
<dbReference type="Pfam" id="PF08643">
    <property type="entry name" value="DUF1776"/>
    <property type="match status" value="1"/>
</dbReference>
<protein>
    <submittedName>
        <fullName evidence="3 5">DUF1776-domain-containing protein</fullName>
    </submittedName>
</protein>
<proteinExistence type="predicted"/>
<dbReference type="Gene3D" id="3.40.50.720">
    <property type="entry name" value="NAD(P)-binding Rossmann-like Domain"/>
    <property type="match status" value="1"/>
</dbReference>
<feature type="transmembrane region" description="Helical" evidence="2">
    <location>
        <begin position="87"/>
        <end position="110"/>
    </location>
</feature>
<sequence length="420" mass="45898">MTSDDRQFLDLLAHISDQVAKFTTTAAEHFDASVDTAAASIRHAIDSLQPPPPPPPPPPRVATSFLTHGPLGRVFGPVTRWCERHVLAAWTIGTFVGVGGMAAGVQWWRYQGARRVGKMRAKRGERGERVEVVVVGGGWSGLVRSVALSLERRGYIVFVMVETREEEEAVGREGREGLRAMWFEPSNADRCLENLRSTLSKDAISSDTAHSRTLTAAILIPPLPTSITATETLPPSTWTTALSALHATITTTQSLIPLLRTSHARLLLLTPNAVSALHPPRHAQESTLLSALAGFVASLRHELAHDGVPVTHLRTGSIDHHTSGSAEDDPDDPRRGRGEPGAVRRNQEAFMRINRAVVGALTTRWAGGTVRVGMGAWGYDLVERWVPEGVVGWMMGRKRRGKRRVERGLLEFGEGSWHQV</sequence>
<dbReference type="RefSeq" id="XP_033533778.1">
    <property type="nucleotide sequence ID" value="XM_033681872.1"/>
</dbReference>
<reference evidence="5" key="2">
    <citation type="submission" date="2020-04" db="EMBL/GenBank/DDBJ databases">
        <authorList>
            <consortium name="NCBI Genome Project"/>
        </authorList>
    </citation>
    <scope>NUCLEOTIDE SEQUENCE</scope>
    <source>
        <strain evidence="5">CBS 781.70</strain>
    </source>
</reference>
<reference evidence="3 5" key="1">
    <citation type="submission" date="2020-01" db="EMBL/GenBank/DDBJ databases">
        <authorList>
            <consortium name="DOE Joint Genome Institute"/>
            <person name="Haridas S."/>
            <person name="Albert R."/>
            <person name="Binder M."/>
            <person name="Bloem J."/>
            <person name="Labutti K."/>
            <person name="Salamov A."/>
            <person name="Andreopoulos B."/>
            <person name="Baker S.E."/>
            <person name="Barry K."/>
            <person name="Bills G."/>
            <person name="Bluhm B.H."/>
            <person name="Cannon C."/>
            <person name="Castanera R."/>
            <person name="Culley D.E."/>
            <person name="Daum C."/>
            <person name="Ezra D."/>
            <person name="Gonzalez J.B."/>
            <person name="Henrissat B."/>
            <person name="Kuo A."/>
            <person name="Liang C."/>
            <person name="Lipzen A."/>
            <person name="Lutzoni F."/>
            <person name="Magnuson J."/>
            <person name="Mondo S."/>
            <person name="Nolan M."/>
            <person name="Ohm R."/>
            <person name="Pangilinan J."/>
            <person name="Park H.-J."/>
            <person name="Ramirez L."/>
            <person name="Alfaro M."/>
            <person name="Sun H."/>
            <person name="Tritt A."/>
            <person name="Yoshinaga Y."/>
            <person name="Zwiers L.-H."/>
            <person name="Turgeon B.G."/>
            <person name="Goodwin S.B."/>
            <person name="Spatafora J.W."/>
            <person name="Crous P.W."/>
            <person name="Grigoriev I.V."/>
        </authorList>
    </citation>
    <scope>NUCLEOTIDE SEQUENCE</scope>
    <source>
        <strain evidence="3 5">CBS 781.70</strain>
    </source>
</reference>
<keyword evidence="2" id="KW-0812">Transmembrane</keyword>
<dbReference type="GeneID" id="54422442"/>
<dbReference type="PANTHER" id="PTHR43313">
    <property type="entry name" value="SHORT-CHAIN DEHYDROGENASE/REDUCTASE FAMILY 9C"/>
    <property type="match status" value="1"/>
</dbReference>
<reference evidence="5" key="3">
    <citation type="submission" date="2025-04" db="UniProtKB">
        <authorList>
            <consortium name="RefSeq"/>
        </authorList>
    </citation>
    <scope>IDENTIFICATION</scope>
    <source>
        <strain evidence="5">CBS 781.70</strain>
    </source>
</reference>